<reference evidence="2 3" key="1">
    <citation type="submission" date="2017-01" db="EMBL/GenBank/DDBJ databases">
        <title>Novel large sulfur bacteria in the metagenomes of groundwater-fed chemosynthetic microbial mats in the Lake Huron basin.</title>
        <authorList>
            <person name="Sharrar A.M."/>
            <person name="Flood B.E."/>
            <person name="Bailey J.V."/>
            <person name="Jones D.S."/>
            <person name="Biddanda B."/>
            <person name="Ruberg S.A."/>
            <person name="Marcus D.N."/>
            <person name="Dick G.J."/>
        </authorList>
    </citation>
    <scope>NUCLEOTIDE SEQUENCE [LARGE SCALE GENOMIC DNA]</scope>
    <source>
        <strain evidence="2">A8</strain>
    </source>
</reference>
<organism evidence="2 3">
    <name type="scientific">Thiothrix lacustris</name>
    <dbReference type="NCBI Taxonomy" id="525917"/>
    <lineage>
        <taxon>Bacteria</taxon>
        <taxon>Pseudomonadati</taxon>
        <taxon>Pseudomonadota</taxon>
        <taxon>Gammaproteobacteria</taxon>
        <taxon>Thiotrichales</taxon>
        <taxon>Thiotrichaceae</taxon>
        <taxon>Thiothrix</taxon>
    </lineage>
</organism>
<feature type="chain" id="PRO_5012824388" evidence="1">
    <location>
        <begin position="23"/>
        <end position="1324"/>
    </location>
</feature>
<dbReference type="EMBL" id="MTEJ01000183">
    <property type="protein sequence ID" value="OQX08184.1"/>
    <property type="molecule type" value="Genomic_DNA"/>
</dbReference>
<dbReference type="InterPro" id="IPR036465">
    <property type="entry name" value="vWFA_dom_sf"/>
</dbReference>
<dbReference type="SUPFAM" id="SSF50998">
    <property type="entry name" value="Quinoprotein alcohol dehydrogenase-like"/>
    <property type="match status" value="1"/>
</dbReference>
<proteinExistence type="predicted"/>
<accession>A0A1Y1QLE3</accession>
<sequence length="1324" mass="141733">MQRLLSRLLPALPLLFSTVLMADDAEIYYSQGVSVNPNILFVLDTSLSMECKADSNGLYDKPDTTCVNKNTVPDSGGKTRMQVMQEAVSAVLTSAPSNLNIGLMRYGGHGENQANGVSFPVKPIDLDKDGSGSAKAIIEASIPLGQDNLPNPTGATQPVRAFLQDVANSWSAGGNTPIVDALYEASRYYRGEAVDFGNLAPDQVRAAHPATYVNDTTLNCQTSERWCNNTAKECNTALVTLDTKTTTKKVCNKYETQTTTTQLTNQCCGWENVATASMCDDCKTVQQAGTCQDCKTVQQASTCEICTVSGYDESGQPIKNCSNKACMKDVQQCTNVACMKDVQQCTKVACTKNETQCTGGYTCTTPHVSTQNVCVEEVDVTEEFLKQAETTCNGEKRYISPIEHECQANYVVLMSDGRPEYAGSASSGGSINQYPLRKNEVQTLTGKGTNCDNDAPNGYKSGTCGAELTHFQANSDQATSIDGKQSIGTFTVAFGVEDTAGTEYLASLANMTGGALAANDADSLKLAFDQVIRKVSKIKGEPVASANVAYQAQDYTVAKPVALAQQPNLHERLFGVLGAGIEMAEVRADVWEVLNPVSYLRSLAAVNSGAFTASNLEDLTKSFNSILEKIDSVSSSFSSPAYSVDKNSLLAHGDNVYIPVFERSMLPLWSGNLKKFKVAKSAIDTDSDGVVDIKKGQIYSTKNNKPAVDEKGQFTDATWDEWSTSATADGKTVQAGGAAALLNPASRQLYTDAGGVLGNLDSANTAITKTVLGDAGMDDALPASLLAFARGYDKDGTTVRHHIGDIMNSKPVVLDYIDGKSYVMVGSNEGFLHAFATDSGAEQWAFMPQTLLKNIRHFYANNQDKTHFYGVDGALVPWTLDKNGDGKIDASNGDKAYLFFGLRRGGNAYYALDITDVTAPKLAWTVTNTTTGFAELGESWSKPALAKIRTQASATDPVVLRDVLVFGAGFDAALEEIDSAVRVADAMGRDVLIVDALSGAKLWSLRDDVSGASALLKHSIPSDIRVLDMDRNGALDRLYFADTGGTVWRVDMDTDVRDGDAGLYNYADATLTALADLGGTGTDKRKFFYEPDVALMQHQGQIVMTLAIGSGYRSHPQDAGINDRFYVLRDEFVYAPVPDSFVTLTDADLSEADALAGAGKNILTLAEKGWYYDLPNTAEKVLSPAVSFLNKVVFTTFAADGDTENPCDAPANSARAYVLDLFNGQAVADLDRDGVIDPVKDKSVVAGVNEILSGAQIVFLDPMASNGVDKCTAGDCQQTVDIRVGKMLLPVMDSANALGSGVAGSVDLSGILPRMFWRDQNVSY</sequence>
<protein>
    <submittedName>
        <fullName evidence="2">Uncharacterized protein</fullName>
    </submittedName>
</protein>
<dbReference type="STRING" id="1123401.GCA_000621325_00248"/>
<dbReference type="InterPro" id="IPR011047">
    <property type="entry name" value="Quinoprotein_ADH-like_sf"/>
</dbReference>
<comment type="caution">
    <text evidence="2">The sequence shown here is derived from an EMBL/GenBank/DDBJ whole genome shotgun (WGS) entry which is preliminary data.</text>
</comment>
<evidence type="ECO:0000313" key="2">
    <source>
        <dbReference type="EMBL" id="OQX08184.1"/>
    </source>
</evidence>
<evidence type="ECO:0000313" key="3">
    <source>
        <dbReference type="Proteomes" id="UP000192491"/>
    </source>
</evidence>
<feature type="signal peptide" evidence="1">
    <location>
        <begin position="1"/>
        <end position="22"/>
    </location>
</feature>
<keyword evidence="1" id="KW-0732">Signal</keyword>
<name>A0A1Y1QLE3_9GAMM</name>
<dbReference type="Gene3D" id="3.40.50.410">
    <property type="entry name" value="von Willebrand factor, type A domain"/>
    <property type="match status" value="1"/>
</dbReference>
<dbReference type="SUPFAM" id="SSF53300">
    <property type="entry name" value="vWA-like"/>
    <property type="match status" value="1"/>
</dbReference>
<gene>
    <name evidence="2" type="ORF">BWK73_26105</name>
</gene>
<dbReference type="Proteomes" id="UP000192491">
    <property type="component" value="Unassembled WGS sequence"/>
</dbReference>
<evidence type="ECO:0000256" key="1">
    <source>
        <dbReference type="SAM" id="SignalP"/>
    </source>
</evidence>